<evidence type="ECO:0000313" key="14">
    <source>
        <dbReference type="EMBL" id="KAG9461280.1"/>
    </source>
</evidence>
<evidence type="ECO:0000256" key="5">
    <source>
        <dbReference type="ARBA" id="ARBA00022692"/>
    </source>
</evidence>
<organism evidence="14 15">
    <name type="scientific">Eleutherodactylus coqui</name>
    <name type="common">Puerto Rican coqui</name>
    <dbReference type="NCBI Taxonomy" id="57060"/>
    <lineage>
        <taxon>Eukaryota</taxon>
        <taxon>Metazoa</taxon>
        <taxon>Chordata</taxon>
        <taxon>Craniata</taxon>
        <taxon>Vertebrata</taxon>
        <taxon>Euteleostomi</taxon>
        <taxon>Amphibia</taxon>
        <taxon>Batrachia</taxon>
        <taxon>Anura</taxon>
        <taxon>Neobatrachia</taxon>
        <taxon>Hyloidea</taxon>
        <taxon>Eleutherodactylidae</taxon>
        <taxon>Eleutherodactylinae</taxon>
        <taxon>Eleutherodactylus</taxon>
        <taxon>Eleutherodactylus</taxon>
    </lineage>
</organism>
<dbReference type="OrthoDB" id="9896661at2759"/>
<keyword evidence="5 12" id="KW-0812">Transmembrane</keyword>
<evidence type="ECO:0000256" key="13">
    <source>
        <dbReference type="SAM" id="Phobius"/>
    </source>
</evidence>
<keyword evidence="8 12" id="KW-0472">Membrane</keyword>
<evidence type="ECO:0000256" key="11">
    <source>
        <dbReference type="RuleBase" id="RU004423"/>
    </source>
</evidence>
<dbReference type="GO" id="GO:0033038">
    <property type="term" value="F:bitter taste receptor activity"/>
    <property type="evidence" value="ECO:0007669"/>
    <property type="project" value="InterPro"/>
</dbReference>
<evidence type="ECO:0000256" key="9">
    <source>
        <dbReference type="ARBA" id="ARBA00023170"/>
    </source>
</evidence>
<feature type="transmembrane region" description="Helical" evidence="13">
    <location>
        <begin position="86"/>
        <end position="108"/>
    </location>
</feature>
<comment type="similarity">
    <text evidence="2 11">Belongs to the G-protein coupled receptor T2R family.</text>
</comment>
<dbReference type="GO" id="GO:0004930">
    <property type="term" value="F:G protein-coupled receptor activity"/>
    <property type="evidence" value="ECO:0007669"/>
    <property type="project" value="UniProtKB-KW"/>
</dbReference>
<evidence type="ECO:0000256" key="3">
    <source>
        <dbReference type="ARBA" id="ARBA00022480"/>
    </source>
</evidence>
<evidence type="ECO:0000256" key="4">
    <source>
        <dbReference type="ARBA" id="ARBA00022606"/>
    </source>
</evidence>
<accession>A0A8J6BDZ1</accession>
<evidence type="ECO:0000256" key="12">
    <source>
        <dbReference type="RuleBase" id="RU004424"/>
    </source>
</evidence>
<comment type="subcellular location">
    <subcellularLocation>
        <location evidence="1 12">Membrane</location>
        <topology evidence="1 12">Multi-pass membrane protein</topology>
    </subcellularLocation>
</comment>
<name>A0A8J6BDZ1_ELECQ</name>
<dbReference type="EMBL" id="WNTK01024859">
    <property type="protein sequence ID" value="KAG9461280.1"/>
    <property type="molecule type" value="Genomic_DNA"/>
</dbReference>
<feature type="transmembrane region" description="Helical" evidence="13">
    <location>
        <begin position="129"/>
        <end position="148"/>
    </location>
</feature>
<reference evidence="14" key="1">
    <citation type="thesis" date="2020" institute="ProQuest LLC" country="789 East Eisenhower Parkway, Ann Arbor, MI, USA">
        <title>Comparative Genomics and Chromosome Evolution.</title>
        <authorList>
            <person name="Mudd A.B."/>
        </authorList>
    </citation>
    <scope>NUCLEOTIDE SEQUENCE</scope>
    <source>
        <strain evidence="14">HN-11 Male</strain>
        <tissue evidence="14">Kidney and liver</tissue>
    </source>
</reference>
<evidence type="ECO:0000256" key="7">
    <source>
        <dbReference type="ARBA" id="ARBA00023040"/>
    </source>
</evidence>
<evidence type="ECO:0000256" key="8">
    <source>
        <dbReference type="ARBA" id="ARBA00023136"/>
    </source>
</evidence>
<dbReference type="PANTHER" id="PTHR11394">
    <property type="entry name" value="TASTE RECEPTOR TYPE 2"/>
    <property type="match status" value="1"/>
</dbReference>
<proteinExistence type="inferred from homology"/>
<evidence type="ECO:0000256" key="10">
    <source>
        <dbReference type="ARBA" id="ARBA00023224"/>
    </source>
</evidence>
<sequence length="353" mass="40514">MAKAWNNFLLATDVTSLLITLPGYMFLLAVNSLDWIKTKRLDIKDQLESGISLLSIIHRFLIIGFKCIMFISQVQMTFYSWLTLHLSNLFSAFCILLICTLFAIHFCLKIVSIKQNLYIYIQHRFPKMFPWILLPSIFASLLISGPAAQDMSKQPLNSTNVSLNPSNSLLKSFLSLKLYVAASAFCLLIILISFLLLILFLYRHIHQRVETHIHAVKKLTALLVCNLLHFILMLIILENSDKEIMIDIILFSHALFHVLVISILIYGSRRLRKRLWLWLIFPVLVKRPPKRSDIDLQECCLLIGGALESKCCFCSICLTKKCNKSDQKSYICTPKMVTIKSTTHHSVTITQFC</sequence>
<dbReference type="PANTHER" id="PTHR11394:SF159">
    <property type="entry name" value="TASTE RECEPTOR TYPE 2"/>
    <property type="match status" value="1"/>
</dbReference>
<feature type="transmembrane region" description="Helical" evidence="13">
    <location>
        <begin position="221"/>
        <end position="238"/>
    </location>
</feature>
<keyword evidence="15" id="KW-1185">Reference proteome</keyword>
<dbReference type="Proteomes" id="UP000770717">
    <property type="component" value="Unassembled WGS sequence"/>
</dbReference>
<feature type="transmembrane region" description="Helical" evidence="13">
    <location>
        <begin position="51"/>
        <end position="74"/>
    </location>
</feature>
<keyword evidence="9 12" id="KW-0675">Receptor</keyword>
<keyword evidence="6 13" id="KW-1133">Transmembrane helix</keyword>
<evidence type="ECO:0000256" key="6">
    <source>
        <dbReference type="ARBA" id="ARBA00022989"/>
    </source>
</evidence>
<evidence type="ECO:0000256" key="2">
    <source>
        <dbReference type="ARBA" id="ARBA00007376"/>
    </source>
</evidence>
<evidence type="ECO:0000256" key="1">
    <source>
        <dbReference type="ARBA" id="ARBA00004141"/>
    </source>
</evidence>
<dbReference type="Pfam" id="PF05296">
    <property type="entry name" value="TAS2R"/>
    <property type="match status" value="1"/>
</dbReference>
<dbReference type="InterPro" id="IPR007960">
    <property type="entry name" value="TAS2R"/>
</dbReference>
<keyword evidence="10 12" id="KW-0807">Transducer</keyword>
<dbReference type="AlphaFoldDB" id="A0A8J6BDZ1"/>
<comment type="caution">
    <text evidence="14">The sequence shown here is derived from an EMBL/GenBank/DDBJ whole genome shotgun (WGS) entry which is preliminary data.</text>
</comment>
<gene>
    <name evidence="14" type="ORF">GDO78_017420</name>
</gene>
<evidence type="ECO:0000313" key="15">
    <source>
        <dbReference type="Proteomes" id="UP000770717"/>
    </source>
</evidence>
<feature type="transmembrane region" description="Helical" evidence="13">
    <location>
        <begin position="244"/>
        <end position="266"/>
    </location>
</feature>
<feature type="transmembrane region" description="Helical" evidence="13">
    <location>
        <begin position="6"/>
        <end position="30"/>
    </location>
</feature>
<dbReference type="GO" id="GO:0016020">
    <property type="term" value="C:membrane"/>
    <property type="evidence" value="ECO:0007669"/>
    <property type="project" value="UniProtKB-SubCell"/>
</dbReference>
<protein>
    <recommendedName>
        <fullName evidence="12">Taste receptor type 2</fullName>
    </recommendedName>
</protein>
<keyword evidence="3 12" id="KW-0919">Taste</keyword>
<keyword evidence="4 12" id="KW-0716">Sensory transduction</keyword>
<keyword evidence="7 12" id="KW-0297">G-protein coupled receptor</keyword>
<feature type="transmembrane region" description="Helical" evidence="13">
    <location>
        <begin position="178"/>
        <end position="201"/>
    </location>
</feature>